<evidence type="ECO:0000313" key="1">
    <source>
        <dbReference type="EMBL" id="MEI2684612.1"/>
    </source>
</evidence>
<evidence type="ECO:0008006" key="3">
    <source>
        <dbReference type="Google" id="ProtNLM"/>
    </source>
</evidence>
<name>A0ABU8DM69_ERWAP</name>
<reference evidence="1 2" key="1">
    <citation type="submission" date="2024-02" db="EMBL/GenBank/DDBJ databases">
        <title>First report Erwinia aphidicola in onion in Chile.</title>
        <authorList>
            <person name="Valenzuela M."/>
            <person name="Pena M."/>
            <person name="Dutta B."/>
        </authorList>
    </citation>
    <scope>NUCLEOTIDE SEQUENCE [LARGE SCALE GENOMIC DNA]</scope>
    <source>
        <strain evidence="1 2">QCJ3A</strain>
    </source>
</reference>
<evidence type="ECO:0000313" key="2">
    <source>
        <dbReference type="Proteomes" id="UP001306592"/>
    </source>
</evidence>
<keyword evidence="2" id="KW-1185">Reference proteome</keyword>
<dbReference type="Proteomes" id="UP001306592">
    <property type="component" value="Unassembled WGS sequence"/>
</dbReference>
<protein>
    <recommendedName>
        <fullName evidence="3">Tail fiber-like repeat protein</fullName>
    </recommendedName>
</protein>
<organism evidence="1 2">
    <name type="scientific">Erwinia aphidicola</name>
    <dbReference type="NCBI Taxonomy" id="68334"/>
    <lineage>
        <taxon>Bacteria</taxon>
        <taxon>Pseudomonadati</taxon>
        <taxon>Pseudomonadota</taxon>
        <taxon>Gammaproteobacteria</taxon>
        <taxon>Enterobacterales</taxon>
        <taxon>Erwiniaceae</taxon>
        <taxon>Erwinia</taxon>
    </lineage>
</organism>
<accession>A0ABU8DM69</accession>
<dbReference type="EMBL" id="JBANEI010000036">
    <property type="protein sequence ID" value="MEI2684612.1"/>
    <property type="molecule type" value="Genomic_DNA"/>
</dbReference>
<gene>
    <name evidence="1" type="ORF">V8N49_23650</name>
</gene>
<proteinExistence type="predicted"/>
<dbReference type="RefSeq" id="WP_336204419.1">
    <property type="nucleotide sequence ID" value="NZ_JBANEI010000036.1"/>
</dbReference>
<comment type="caution">
    <text evidence="1">The sequence shown here is derived from an EMBL/GenBank/DDBJ whole genome shotgun (WGS) entry which is preliminary data.</text>
</comment>
<sequence>MAKNEFKMFAVNEDANVLSQEEYEALEALGAGFQSGIARSEQLNKVWRQASIMSAALADFIATQSGNDVIDDGDLVKIRASLLKALLAYSTNQLDSRYLNVVRNLSDLKDVPTARKSLGLKGAAQLDVGTAAGTVAAGNDTRIVNAVPNTRKVNGHPLTSDFDISAADVKALAITMVRAGINPSAGNVGDANELPANATSFVYSNAGNAPTFTGSLLDFSGLGNGYNAQIVAAYAGAGERIGFRTRNGDKKTWNPWYELYHNGKEVQTTIPSNFRIAYGGYGVFC</sequence>